<evidence type="ECO:0000256" key="1">
    <source>
        <dbReference type="ARBA" id="ARBA00004651"/>
    </source>
</evidence>
<feature type="transmembrane region" description="Helical" evidence="6">
    <location>
        <begin position="12"/>
        <end position="33"/>
    </location>
</feature>
<gene>
    <name evidence="8" type="ORF">R28058_10761</name>
</gene>
<evidence type="ECO:0000256" key="4">
    <source>
        <dbReference type="ARBA" id="ARBA00022989"/>
    </source>
</evidence>
<dbReference type="AlphaFoldDB" id="A0A0C7G6G2"/>
<feature type="domain" description="ABC3 transporter permease C-terminal" evidence="7">
    <location>
        <begin position="653"/>
        <end position="768"/>
    </location>
</feature>
<feature type="transmembrane region" description="Helical" evidence="6">
    <location>
        <begin position="741"/>
        <end position="764"/>
    </location>
</feature>
<feature type="transmembrane region" description="Helical" evidence="6">
    <location>
        <begin position="345"/>
        <end position="365"/>
    </location>
</feature>
<dbReference type="InterPro" id="IPR038766">
    <property type="entry name" value="Membrane_comp_ABC_pdt"/>
</dbReference>
<keyword evidence="2" id="KW-1003">Cell membrane</keyword>
<dbReference type="GO" id="GO:0005886">
    <property type="term" value="C:plasma membrane"/>
    <property type="evidence" value="ECO:0007669"/>
    <property type="project" value="UniProtKB-SubCell"/>
</dbReference>
<dbReference type="Pfam" id="PF02687">
    <property type="entry name" value="FtsX"/>
    <property type="match status" value="2"/>
</dbReference>
<feature type="transmembrane region" description="Helical" evidence="6">
    <location>
        <begin position="650"/>
        <end position="671"/>
    </location>
</feature>
<feature type="domain" description="ABC3 transporter permease C-terminal" evidence="7">
    <location>
        <begin position="254"/>
        <end position="368"/>
    </location>
</feature>
<dbReference type="Proteomes" id="UP000049127">
    <property type="component" value="Unassembled WGS sequence"/>
</dbReference>
<reference evidence="8 9" key="1">
    <citation type="submission" date="2015-01" db="EMBL/GenBank/DDBJ databases">
        <authorList>
            <person name="Aslett A.Martin."/>
            <person name="De Silva Nishadi"/>
        </authorList>
    </citation>
    <scope>NUCLEOTIDE SEQUENCE [LARGE SCALE GENOMIC DNA]</scope>
    <source>
        <strain evidence="8 9">R28058</strain>
    </source>
</reference>
<keyword evidence="4 6" id="KW-1133">Transmembrane helix</keyword>
<feature type="transmembrane region" description="Helical" evidence="6">
    <location>
        <begin position="246"/>
        <end position="271"/>
    </location>
</feature>
<dbReference type="PANTHER" id="PTHR30287:SF2">
    <property type="entry name" value="BLL1001 PROTEIN"/>
    <property type="match status" value="1"/>
</dbReference>
<sequence length="775" mass="87851">MWKKKIKQKKIQFILIAIILMVSSSIFAISISLTSTVEEYTNEYYKGENIKDIVVQTYNKDIISRIEDFIEKKEPKENDIRYSDALMVDRQVFLESKNLDLSMASLVTFENKKSHPWDVVTTEGEKRDRPSKGTIWVPNIISDYKDIKIGDKLRIKDGKEYKYLSVSALVNESLIPNSMVGSTNLYINKEDYNTFNNLVKSQFIGYNSSKEAEDATKELSNYIGDSFEGLMLDKWITNFVANSTSMITGAIGMSIALLIFIVSIIIIRFVLWSNILKEYKSIGVYKSIGYTSKQIRSIYLKSYGIVGIISITIGSFLSIGFINYMVNLSVKYIGIYEGSNNNFTFIFLTIAIMSLVLITNIYLLLRRINKINPVEAFRVGLTSSKEKFKKSLIKDASSPLSMAINDIFKHKKQNLIIVTILSMVMYVSAFIVSGNYSMENIAYNAWNVFGTIQGDIALDFPTGDESYDKALEELKNDSRILEVRECSFDVGQIVYLDTTKYNIKNAQVITTLIDNYENNEGFNVSIKEGRNPKSKNEIALTEQILKDANLEIGDYIRVKVLGEEKSLLITGSYTSMMSNNYSMRMTLDIVPKDMRNSLLNLNLNATLKDKNDYDSVKKDYKEKYEVASVDISPSLIVQTSKSVVETITPVTRIILTGILIFSILNIINLIMMNNTDNRRNNAIVKSLGFSNKYIISRTLYRIIILTVISSLFGFTLNLIISKNIFKIAMSGIDGLMIPYNLVSATILFIAIITVLTTIISMLSIRKISIVELMEE</sequence>
<organism evidence="8 9">
    <name type="scientific">Paraclostridium sordellii</name>
    <name type="common">Clostridium sordellii</name>
    <dbReference type="NCBI Taxonomy" id="1505"/>
    <lineage>
        <taxon>Bacteria</taxon>
        <taxon>Bacillati</taxon>
        <taxon>Bacillota</taxon>
        <taxon>Clostridia</taxon>
        <taxon>Peptostreptococcales</taxon>
        <taxon>Peptostreptococcaceae</taxon>
        <taxon>Paraclostridium</taxon>
    </lineage>
</organism>
<evidence type="ECO:0000313" key="8">
    <source>
        <dbReference type="EMBL" id="CEQ03343.1"/>
    </source>
</evidence>
<protein>
    <submittedName>
        <fullName evidence="8">ABC transporter permease</fullName>
    </submittedName>
</protein>
<evidence type="ECO:0000256" key="3">
    <source>
        <dbReference type="ARBA" id="ARBA00022692"/>
    </source>
</evidence>
<feature type="transmembrane region" description="Helical" evidence="6">
    <location>
        <begin position="303"/>
        <end position="325"/>
    </location>
</feature>
<dbReference type="InterPro" id="IPR003838">
    <property type="entry name" value="ABC3_permease_C"/>
</dbReference>
<dbReference type="PANTHER" id="PTHR30287">
    <property type="entry name" value="MEMBRANE COMPONENT OF PREDICTED ABC SUPERFAMILY METABOLITE UPTAKE TRANSPORTER"/>
    <property type="match status" value="1"/>
</dbReference>
<proteinExistence type="predicted"/>
<keyword evidence="3 6" id="KW-0812">Transmembrane</keyword>
<dbReference type="OrthoDB" id="2011568at2"/>
<comment type="subcellular location">
    <subcellularLocation>
        <location evidence="1">Cell membrane</location>
        <topology evidence="1">Multi-pass membrane protein</topology>
    </subcellularLocation>
</comment>
<keyword evidence="5 6" id="KW-0472">Membrane</keyword>
<evidence type="ECO:0000256" key="6">
    <source>
        <dbReference type="SAM" id="Phobius"/>
    </source>
</evidence>
<feature type="transmembrane region" description="Helical" evidence="6">
    <location>
        <begin position="415"/>
        <end position="436"/>
    </location>
</feature>
<dbReference type="RefSeq" id="WP_055341705.1">
    <property type="nucleotide sequence ID" value="NZ_CDNI01000003.1"/>
</dbReference>
<accession>A0A0C7G6G2</accession>
<feature type="transmembrane region" description="Helical" evidence="6">
    <location>
        <begin position="699"/>
        <end position="721"/>
    </location>
</feature>
<evidence type="ECO:0000256" key="5">
    <source>
        <dbReference type="ARBA" id="ARBA00023136"/>
    </source>
</evidence>
<evidence type="ECO:0000259" key="7">
    <source>
        <dbReference type="Pfam" id="PF02687"/>
    </source>
</evidence>
<evidence type="ECO:0000313" key="9">
    <source>
        <dbReference type="Proteomes" id="UP000049127"/>
    </source>
</evidence>
<evidence type="ECO:0000256" key="2">
    <source>
        <dbReference type="ARBA" id="ARBA00022475"/>
    </source>
</evidence>
<dbReference type="EMBL" id="CEKZ01000003">
    <property type="protein sequence ID" value="CEQ03343.1"/>
    <property type="molecule type" value="Genomic_DNA"/>
</dbReference>
<name>A0A0C7G6G2_PARSO</name>